<dbReference type="PANTHER" id="PTHR42110:SF1">
    <property type="entry name" value="L-ASPARAGINASE, PUTATIVE (AFU_ORTHOLOGUE AFUA_3G11890)-RELATED"/>
    <property type="match status" value="1"/>
</dbReference>
<reference evidence="1 2" key="1">
    <citation type="submission" date="2012-10" db="EMBL/GenBank/DDBJ databases">
        <title>Genome sequencing of Tanticharoenia sakaeratensis NBRC 103193.</title>
        <authorList>
            <person name="Azuma Y."/>
            <person name="Hadano H."/>
            <person name="Hirakawa H."/>
            <person name="Matsushita K."/>
        </authorList>
    </citation>
    <scope>NUCLEOTIDE SEQUENCE [LARGE SCALE GENOMIC DNA]</scope>
    <source>
        <strain evidence="1 2">NBRC 103193</strain>
    </source>
</reference>
<organism evidence="1 2">
    <name type="scientific">Tanticharoenia sakaeratensis NBRC 103193</name>
    <dbReference type="NCBI Taxonomy" id="1231623"/>
    <lineage>
        <taxon>Bacteria</taxon>
        <taxon>Pseudomonadati</taxon>
        <taxon>Pseudomonadota</taxon>
        <taxon>Alphaproteobacteria</taxon>
        <taxon>Acetobacterales</taxon>
        <taxon>Acetobacteraceae</taxon>
        <taxon>Tanticharoenia</taxon>
    </lineage>
</organism>
<comment type="caution">
    <text evidence="1">The sequence shown here is derived from an EMBL/GenBank/DDBJ whole genome shotgun (WGS) entry which is preliminary data.</text>
</comment>
<dbReference type="Proteomes" id="UP000032679">
    <property type="component" value="Unassembled WGS sequence"/>
</dbReference>
<dbReference type="RefSeq" id="WP_048846908.1">
    <property type="nucleotide sequence ID" value="NZ_BALE01000007.1"/>
</dbReference>
<sequence length="334" mass="34781">MDGILAEVLRGDLVESVHAGAAVIADETGAVRLAIGDPEQPVFPRSTVKALLAIDLVAGGAAERLHLTAPELALACASHNGEPAHAETAARMLSRLDLAETCLECGAHWPTDAATARALAASGAQPGALHNNCSGKHAGLVCLACDDGHDPAGYISPEHPTMRRVTATLADITGVAHDSRNRGIDGCSIPTYAIPLRSLAQAFARFGTGAALDPDRAHACRTLREAVAAEPFMVAGTGRFDTIVTEVLGARAFVKMGAEGVMVASLPEQGLGIAIKVRDGGNRAAEVAMAALLARTLDTSRNCDQTLLETFMYPKLTNWRGIEVGSMRPAETLL</sequence>
<name>A0A0D6MI45_9PROT</name>
<evidence type="ECO:0000313" key="2">
    <source>
        <dbReference type="Proteomes" id="UP000032679"/>
    </source>
</evidence>
<protein>
    <submittedName>
        <fullName evidence="1">L-asparaginase II</fullName>
    </submittedName>
</protein>
<proteinExistence type="predicted"/>
<dbReference type="STRING" id="1231623.Tasa_007_026"/>
<dbReference type="PANTHER" id="PTHR42110">
    <property type="entry name" value="L-ASPARAGINASE, PUTATIVE (AFU_ORTHOLOGUE AFUA_3G11890)-RELATED"/>
    <property type="match status" value="1"/>
</dbReference>
<accession>A0A0D6MI45</accession>
<gene>
    <name evidence="1" type="ORF">Tasa_007_026</name>
</gene>
<keyword evidence="2" id="KW-1185">Reference proteome</keyword>
<dbReference type="OrthoDB" id="9780674at2"/>
<dbReference type="InterPro" id="IPR010349">
    <property type="entry name" value="Asparaginase_II"/>
</dbReference>
<evidence type="ECO:0000313" key="1">
    <source>
        <dbReference type="EMBL" id="GAN53181.1"/>
    </source>
</evidence>
<dbReference type="EMBL" id="BALE01000007">
    <property type="protein sequence ID" value="GAN53181.1"/>
    <property type="molecule type" value="Genomic_DNA"/>
</dbReference>
<dbReference type="Pfam" id="PF06089">
    <property type="entry name" value="Asparaginase_II"/>
    <property type="match status" value="1"/>
</dbReference>
<dbReference type="AlphaFoldDB" id="A0A0D6MI45"/>